<evidence type="ECO:0000313" key="3">
    <source>
        <dbReference type="Proteomes" id="UP001569428"/>
    </source>
</evidence>
<organism evidence="2 3">
    <name type="scientific">Microbulbifer epialgicus</name>
    <dbReference type="NCBI Taxonomy" id="393907"/>
    <lineage>
        <taxon>Bacteria</taxon>
        <taxon>Pseudomonadati</taxon>
        <taxon>Pseudomonadota</taxon>
        <taxon>Gammaproteobacteria</taxon>
        <taxon>Cellvibrionales</taxon>
        <taxon>Microbulbiferaceae</taxon>
        <taxon>Microbulbifer</taxon>
    </lineage>
</organism>
<reference evidence="2 3" key="1">
    <citation type="submission" date="2024-08" db="EMBL/GenBank/DDBJ databases">
        <authorList>
            <person name="Ishaq N."/>
        </authorList>
    </citation>
    <scope>NUCLEOTIDE SEQUENCE [LARGE SCALE GENOMIC DNA]</scope>
    <source>
        <strain evidence="2 3">DSM 18651</strain>
    </source>
</reference>
<dbReference type="RefSeq" id="WP_371840810.1">
    <property type="nucleotide sequence ID" value="NZ_JBGMEK010000069.1"/>
</dbReference>
<comment type="caution">
    <text evidence="2">The sequence shown here is derived from an EMBL/GenBank/DDBJ whole genome shotgun (WGS) entry which is preliminary data.</text>
</comment>
<protein>
    <submittedName>
        <fullName evidence="2">Uncharacterized protein</fullName>
    </submittedName>
</protein>
<keyword evidence="3" id="KW-1185">Reference proteome</keyword>
<accession>A0ABV4P487</accession>
<name>A0ABV4P487_9GAMM</name>
<gene>
    <name evidence="2" type="ORF">ACCI49_19380</name>
</gene>
<evidence type="ECO:0000256" key="1">
    <source>
        <dbReference type="SAM" id="MobiDB-lite"/>
    </source>
</evidence>
<proteinExistence type="predicted"/>
<feature type="region of interest" description="Disordered" evidence="1">
    <location>
        <begin position="1"/>
        <end position="25"/>
    </location>
</feature>
<dbReference type="EMBL" id="JBGMEK010000069">
    <property type="protein sequence ID" value="MFA0813067.1"/>
    <property type="molecule type" value="Genomic_DNA"/>
</dbReference>
<dbReference type="Proteomes" id="UP001569428">
    <property type="component" value="Unassembled WGS sequence"/>
</dbReference>
<evidence type="ECO:0000313" key="2">
    <source>
        <dbReference type="EMBL" id="MFA0813067.1"/>
    </source>
</evidence>
<sequence length="80" mass="8420">MYILNTSDGQHTQIGTSNGNRQDENDGTFWITGWSDATRAAVAVGGSYLLSDEHGGNFRSVAVVEIGGAGTGGIRFELNT</sequence>
<feature type="compositionally biased region" description="Polar residues" evidence="1">
    <location>
        <begin position="1"/>
        <end position="20"/>
    </location>
</feature>